<proteinExistence type="predicted"/>
<gene>
    <name evidence="1" type="ORF">BpHYR1_050440</name>
</gene>
<evidence type="ECO:0000313" key="2">
    <source>
        <dbReference type="Proteomes" id="UP000276133"/>
    </source>
</evidence>
<evidence type="ECO:0000313" key="1">
    <source>
        <dbReference type="EMBL" id="RNA19787.1"/>
    </source>
</evidence>
<protein>
    <submittedName>
        <fullName evidence="1">Uncharacterized protein</fullName>
    </submittedName>
</protein>
<organism evidence="1 2">
    <name type="scientific">Brachionus plicatilis</name>
    <name type="common">Marine rotifer</name>
    <name type="synonym">Brachionus muelleri</name>
    <dbReference type="NCBI Taxonomy" id="10195"/>
    <lineage>
        <taxon>Eukaryota</taxon>
        <taxon>Metazoa</taxon>
        <taxon>Spiralia</taxon>
        <taxon>Gnathifera</taxon>
        <taxon>Rotifera</taxon>
        <taxon>Eurotatoria</taxon>
        <taxon>Monogononta</taxon>
        <taxon>Pseudotrocha</taxon>
        <taxon>Ploima</taxon>
        <taxon>Brachionidae</taxon>
        <taxon>Brachionus</taxon>
    </lineage>
</organism>
<comment type="caution">
    <text evidence="1">The sequence shown here is derived from an EMBL/GenBank/DDBJ whole genome shotgun (WGS) entry which is preliminary data.</text>
</comment>
<accession>A0A3M7R8B1</accession>
<dbReference type="Proteomes" id="UP000276133">
    <property type="component" value="Unassembled WGS sequence"/>
</dbReference>
<keyword evidence="2" id="KW-1185">Reference proteome</keyword>
<sequence>MDRVIDLFTFIITAVDHLDQVDQVVEPTKRDRPTKRKASIELSNNEENQMWLSTKGQQNLQEKLQKKIMEILQITENAVCLGLQTK</sequence>
<reference evidence="1 2" key="1">
    <citation type="journal article" date="2018" name="Sci. Rep.">
        <title>Genomic signatures of local adaptation to the degree of environmental predictability in rotifers.</title>
        <authorList>
            <person name="Franch-Gras L."/>
            <person name="Hahn C."/>
            <person name="Garcia-Roger E.M."/>
            <person name="Carmona M.J."/>
            <person name="Serra M."/>
            <person name="Gomez A."/>
        </authorList>
    </citation>
    <scope>NUCLEOTIDE SEQUENCE [LARGE SCALE GENOMIC DNA]</scope>
    <source>
        <strain evidence="1">HYR1</strain>
    </source>
</reference>
<name>A0A3M7R8B1_BRAPC</name>
<dbReference type="EMBL" id="REGN01003976">
    <property type="protein sequence ID" value="RNA19787.1"/>
    <property type="molecule type" value="Genomic_DNA"/>
</dbReference>
<dbReference type="AlphaFoldDB" id="A0A3M7R8B1"/>